<evidence type="ECO:0000256" key="10">
    <source>
        <dbReference type="PROSITE-ProRule" id="PRU01360"/>
    </source>
</evidence>
<evidence type="ECO:0000313" key="14">
    <source>
        <dbReference type="EMBL" id="RCW93405.1"/>
    </source>
</evidence>
<dbReference type="AlphaFoldDB" id="A0A368ZKH0"/>
<evidence type="ECO:0000256" key="11">
    <source>
        <dbReference type="RuleBase" id="RU003357"/>
    </source>
</evidence>
<reference evidence="14 15" key="1">
    <citation type="submission" date="2018-07" db="EMBL/GenBank/DDBJ databases">
        <title>Genomic Encyclopedia of Type Strains, Phase III (KMG-III): the genomes of soil and plant-associated and newly described type strains.</title>
        <authorList>
            <person name="Whitman W."/>
        </authorList>
    </citation>
    <scope>NUCLEOTIDE SEQUENCE [LARGE SCALE GENOMIC DNA]</scope>
    <source>
        <strain evidence="14 15">CECT 7958</strain>
    </source>
</reference>
<name>A0A368ZKH0_9FLAO</name>
<keyword evidence="8 14" id="KW-0675">Receptor</keyword>
<dbReference type="PROSITE" id="PS52016">
    <property type="entry name" value="TONB_DEPENDENT_REC_3"/>
    <property type="match status" value="1"/>
</dbReference>
<evidence type="ECO:0000256" key="4">
    <source>
        <dbReference type="ARBA" id="ARBA00022692"/>
    </source>
</evidence>
<gene>
    <name evidence="14" type="ORF">DFQ08_101199</name>
</gene>
<evidence type="ECO:0000256" key="7">
    <source>
        <dbReference type="ARBA" id="ARBA00023136"/>
    </source>
</evidence>
<dbReference type="Gene3D" id="2.40.170.20">
    <property type="entry name" value="TonB-dependent receptor, beta-barrel domain"/>
    <property type="match status" value="1"/>
</dbReference>
<feature type="domain" description="TonB-dependent receptor plug" evidence="13">
    <location>
        <begin position="120"/>
        <end position="227"/>
    </location>
</feature>
<keyword evidence="2 10" id="KW-0813">Transport</keyword>
<keyword evidence="6 11" id="KW-0798">TonB box</keyword>
<dbReference type="PANTHER" id="PTHR30069">
    <property type="entry name" value="TONB-DEPENDENT OUTER MEMBRANE RECEPTOR"/>
    <property type="match status" value="1"/>
</dbReference>
<sequence>MALKGRQLIIFSILICFVLSSAEAQIVKVLEAESKTPVAGLALYNTDKTRSVFTDAKGKASLALFKPNELIFIDSFLYQPIQFSKASISKSEAHTVIYLQLKVASLDKIVVSASKFKQNERDIPQTIVSTNAKAIALAHPQTSAEALEQTGHVYVQKSQMGGGSPMIRGFSTNRLLITVDGVRMNNATFRGGNLHNVIAIDPLAVQRTEVTLGAGAVVYGSDAIGGVMSFYTKKPELSVSDSLQFRGQVLTRYASANNENTGHFDVNLGFKNWAFLSSVSYTDFDDLRMGSHGPEAYLRPHRVIQENGTDVMVENPNPQVQSPTAYNQLNVMQKVRYQPHTKWAIDLGLHYSTTSDFSRYDRLLRYREDQLRSAEWNYGPQQWFMGNLQWSQSLSDSNWYDKFKATLAYQNFKESRSDRDFGSSLRYVSEDQVNVGSFNFDLEKRLGTEASLFYGLAYVYNSIGSYAGTQNTTDISSLRAVTRYPNGALWQSVAAYTSLKYKASPKVVFQTGLRYNRVWSRANFAANNEFLNLPFEGATLHTGAFTGTAGLAWSPSAMLQWKLNFSTAFRAPNIDDIGKVFDSEPGAVVVPNPNLKPEYAYSGELGLKLDFNSRVILDLTTYYTFLDQALIRRDYELNGASEIIYNGSLSRVQAMQNASKAWIYGFEAGLEVNFTEQLKLRSQYNVVGGTENQNGVEVPVRHVAPNFGRTHLTWTSDNWLLETFLVYNETLRFEQLAPSEIEKSYMYALDADGNPYAPSWSTLNLRTQYQYDKQLSFTVALENITDQRYRPYSSGITAAGRNLILALNYGF</sequence>
<evidence type="ECO:0000256" key="5">
    <source>
        <dbReference type="ARBA" id="ARBA00022729"/>
    </source>
</evidence>
<dbReference type="InterPro" id="IPR010917">
    <property type="entry name" value="TonB_rcpt_CS"/>
</dbReference>
<dbReference type="GO" id="GO:0015344">
    <property type="term" value="F:siderophore uptake transmembrane transporter activity"/>
    <property type="evidence" value="ECO:0007669"/>
    <property type="project" value="TreeGrafter"/>
</dbReference>
<dbReference type="PROSITE" id="PS01156">
    <property type="entry name" value="TONB_DEPENDENT_REC_2"/>
    <property type="match status" value="1"/>
</dbReference>
<dbReference type="InterPro" id="IPR012910">
    <property type="entry name" value="Plug_dom"/>
</dbReference>
<comment type="subcellular location">
    <subcellularLocation>
        <location evidence="1 10">Cell outer membrane</location>
        <topology evidence="1 10">Multi-pass membrane protein</topology>
    </subcellularLocation>
</comment>
<organism evidence="14 15">
    <name type="scientific">Winogradskyella arenosi</name>
    <dbReference type="NCBI Taxonomy" id="533325"/>
    <lineage>
        <taxon>Bacteria</taxon>
        <taxon>Pseudomonadati</taxon>
        <taxon>Bacteroidota</taxon>
        <taxon>Flavobacteriia</taxon>
        <taxon>Flavobacteriales</taxon>
        <taxon>Flavobacteriaceae</taxon>
        <taxon>Winogradskyella</taxon>
    </lineage>
</organism>
<dbReference type="Proteomes" id="UP000253436">
    <property type="component" value="Unassembled WGS sequence"/>
</dbReference>
<accession>A0A368ZKH0</accession>
<evidence type="ECO:0000259" key="13">
    <source>
        <dbReference type="Pfam" id="PF07715"/>
    </source>
</evidence>
<dbReference type="Pfam" id="PF00593">
    <property type="entry name" value="TonB_dep_Rec_b-barrel"/>
    <property type="match status" value="1"/>
</dbReference>
<evidence type="ECO:0000256" key="6">
    <source>
        <dbReference type="ARBA" id="ARBA00023077"/>
    </source>
</evidence>
<dbReference type="InterPro" id="IPR039426">
    <property type="entry name" value="TonB-dep_rcpt-like"/>
</dbReference>
<evidence type="ECO:0000256" key="1">
    <source>
        <dbReference type="ARBA" id="ARBA00004571"/>
    </source>
</evidence>
<dbReference type="Pfam" id="PF07715">
    <property type="entry name" value="Plug"/>
    <property type="match status" value="1"/>
</dbReference>
<protein>
    <submittedName>
        <fullName evidence="14">Hemoglobin/transferrin/lactoferrin receptor protein</fullName>
    </submittedName>
</protein>
<comment type="caution">
    <text evidence="14">The sequence shown here is derived from an EMBL/GenBank/DDBJ whole genome shotgun (WGS) entry which is preliminary data.</text>
</comment>
<dbReference type="Gene3D" id="2.170.130.10">
    <property type="entry name" value="TonB-dependent receptor, plug domain"/>
    <property type="match status" value="1"/>
</dbReference>
<keyword evidence="5" id="KW-0732">Signal</keyword>
<dbReference type="InterPro" id="IPR000531">
    <property type="entry name" value="Beta-barrel_TonB"/>
</dbReference>
<comment type="similarity">
    <text evidence="10 11">Belongs to the TonB-dependent receptor family.</text>
</comment>
<keyword evidence="7 10" id="KW-0472">Membrane</keyword>
<dbReference type="InterPro" id="IPR036942">
    <property type="entry name" value="Beta-barrel_TonB_sf"/>
</dbReference>
<dbReference type="RefSeq" id="WP_114308638.1">
    <property type="nucleotide sequence ID" value="NZ_QPJO01000001.1"/>
</dbReference>
<dbReference type="OrthoDB" id="9764669at2"/>
<dbReference type="SUPFAM" id="SSF56935">
    <property type="entry name" value="Porins"/>
    <property type="match status" value="1"/>
</dbReference>
<evidence type="ECO:0000256" key="3">
    <source>
        <dbReference type="ARBA" id="ARBA00022452"/>
    </source>
</evidence>
<evidence type="ECO:0000256" key="8">
    <source>
        <dbReference type="ARBA" id="ARBA00023170"/>
    </source>
</evidence>
<proteinExistence type="inferred from homology"/>
<dbReference type="InterPro" id="IPR037066">
    <property type="entry name" value="Plug_dom_sf"/>
</dbReference>
<evidence type="ECO:0000259" key="12">
    <source>
        <dbReference type="Pfam" id="PF00593"/>
    </source>
</evidence>
<keyword evidence="3 10" id="KW-1134">Transmembrane beta strand</keyword>
<dbReference type="EMBL" id="QPJO01000001">
    <property type="protein sequence ID" value="RCW93405.1"/>
    <property type="molecule type" value="Genomic_DNA"/>
</dbReference>
<dbReference type="PANTHER" id="PTHR30069:SF29">
    <property type="entry name" value="HEMOGLOBIN AND HEMOGLOBIN-HAPTOGLOBIN-BINDING PROTEIN 1-RELATED"/>
    <property type="match status" value="1"/>
</dbReference>
<keyword evidence="4 10" id="KW-0812">Transmembrane</keyword>
<feature type="domain" description="TonB-dependent receptor-like beta-barrel" evidence="12">
    <location>
        <begin position="377"/>
        <end position="784"/>
    </location>
</feature>
<evidence type="ECO:0000256" key="2">
    <source>
        <dbReference type="ARBA" id="ARBA00022448"/>
    </source>
</evidence>
<evidence type="ECO:0000313" key="15">
    <source>
        <dbReference type="Proteomes" id="UP000253436"/>
    </source>
</evidence>
<dbReference type="GO" id="GO:0044718">
    <property type="term" value="P:siderophore transmembrane transport"/>
    <property type="evidence" value="ECO:0007669"/>
    <property type="project" value="TreeGrafter"/>
</dbReference>
<keyword evidence="15" id="KW-1185">Reference proteome</keyword>
<evidence type="ECO:0000256" key="9">
    <source>
        <dbReference type="ARBA" id="ARBA00023237"/>
    </source>
</evidence>
<dbReference type="GO" id="GO:0009279">
    <property type="term" value="C:cell outer membrane"/>
    <property type="evidence" value="ECO:0007669"/>
    <property type="project" value="UniProtKB-SubCell"/>
</dbReference>
<keyword evidence="9 10" id="KW-0998">Cell outer membrane</keyword>